<evidence type="ECO:0000313" key="3">
    <source>
        <dbReference type="Proteomes" id="UP000323166"/>
    </source>
</evidence>
<reference evidence="2 3" key="1">
    <citation type="submission" date="2019-07" db="EMBL/GenBank/DDBJ databases">
        <title>Genomic Encyclopedia of Type Strains, Phase I: the one thousand microbial genomes (KMG-I) project.</title>
        <authorList>
            <person name="Kyrpides N."/>
        </authorList>
    </citation>
    <scope>NUCLEOTIDE SEQUENCE [LARGE SCALE GENOMIC DNA]</scope>
    <source>
        <strain evidence="2 3">DSM 6562</strain>
    </source>
</reference>
<gene>
    <name evidence="2" type="ORF">LX24_01844</name>
</gene>
<accession>A0A5S4ZQE3</accession>
<name>A0A5S4ZQE3_9FIRM</name>
<proteinExistence type="predicted"/>
<comment type="caution">
    <text evidence="2">The sequence shown here is derived from an EMBL/GenBank/DDBJ whole genome shotgun (WGS) entry which is preliminary data.</text>
</comment>
<sequence>MPGQTITDLPAIIQKTRGYKDTDRSDKTVDKYADIFLCLGVFLFFLGGAALAFSTVASDSPLLPVIAILSIILIAIGGFLKKRTFKGDDH</sequence>
<keyword evidence="1" id="KW-1133">Transmembrane helix</keyword>
<keyword evidence="1" id="KW-0812">Transmembrane</keyword>
<protein>
    <submittedName>
        <fullName evidence="2">Uncharacterized protein</fullName>
    </submittedName>
</protein>
<keyword evidence="1" id="KW-0472">Membrane</keyword>
<dbReference type="AlphaFoldDB" id="A0A5S4ZQE3"/>
<organism evidence="2 3">
    <name type="scientific">Desulfallas thermosapovorans DSM 6562</name>
    <dbReference type="NCBI Taxonomy" id="1121431"/>
    <lineage>
        <taxon>Bacteria</taxon>
        <taxon>Bacillati</taxon>
        <taxon>Bacillota</taxon>
        <taxon>Clostridia</taxon>
        <taxon>Eubacteriales</taxon>
        <taxon>Desulfallaceae</taxon>
        <taxon>Desulfallas</taxon>
    </lineage>
</organism>
<dbReference type="Proteomes" id="UP000323166">
    <property type="component" value="Unassembled WGS sequence"/>
</dbReference>
<dbReference type="EMBL" id="VNHM01000009">
    <property type="protein sequence ID" value="TYO95115.1"/>
    <property type="molecule type" value="Genomic_DNA"/>
</dbReference>
<feature type="transmembrane region" description="Helical" evidence="1">
    <location>
        <begin position="35"/>
        <end position="56"/>
    </location>
</feature>
<evidence type="ECO:0000256" key="1">
    <source>
        <dbReference type="SAM" id="Phobius"/>
    </source>
</evidence>
<feature type="transmembrane region" description="Helical" evidence="1">
    <location>
        <begin position="62"/>
        <end position="80"/>
    </location>
</feature>
<keyword evidence="3" id="KW-1185">Reference proteome</keyword>
<evidence type="ECO:0000313" key="2">
    <source>
        <dbReference type="EMBL" id="TYO95115.1"/>
    </source>
</evidence>